<proteinExistence type="predicted"/>
<name>A0AAE1AIA8_9GAST</name>
<sequence>MPDRWQFSSSKGVHMDVNPNTLLTLTVTVLTIFSGSEAQLAVPNDRAIRDLTGNCVPWKCRTNCCPLIVFNGQTPRDGCALQLTFHNRLEFSACIPQSSCLASIRKTHLDNFIKLYRVCVGLSKLVLTIQQECAEILNCLLLCLHKERFREEAVPATARRVSAAGVVELPQAPGRIDRPRRYFPVYCSHRELFTYLCMDIDSTLKPVLSSIS</sequence>
<protein>
    <submittedName>
        <fullName evidence="1">Uncharacterized protein</fullName>
    </submittedName>
</protein>
<evidence type="ECO:0000313" key="2">
    <source>
        <dbReference type="Proteomes" id="UP001283361"/>
    </source>
</evidence>
<accession>A0AAE1AIA8</accession>
<gene>
    <name evidence="1" type="ORF">RRG08_025115</name>
</gene>
<comment type="caution">
    <text evidence="1">The sequence shown here is derived from an EMBL/GenBank/DDBJ whole genome shotgun (WGS) entry which is preliminary data.</text>
</comment>
<organism evidence="1 2">
    <name type="scientific">Elysia crispata</name>
    <name type="common">lettuce slug</name>
    <dbReference type="NCBI Taxonomy" id="231223"/>
    <lineage>
        <taxon>Eukaryota</taxon>
        <taxon>Metazoa</taxon>
        <taxon>Spiralia</taxon>
        <taxon>Lophotrochozoa</taxon>
        <taxon>Mollusca</taxon>
        <taxon>Gastropoda</taxon>
        <taxon>Heterobranchia</taxon>
        <taxon>Euthyneura</taxon>
        <taxon>Panpulmonata</taxon>
        <taxon>Sacoglossa</taxon>
        <taxon>Placobranchoidea</taxon>
        <taxon>Plakobranchidae</taxon>
        <taxon>Elysia</taxon>
    </lineage>
</organism>
<dbReference type="EMBL" id="JAWDGP010001769">
    <property type="protein sequence ID" value="KAK3788390.1"/>
    <property type="molecule type" value="Genomic_DNA"/>
</dbReference>
<evidence type="ECO:0000313" key="1">
    <source>
        <dbReference type="EMBL" id="KAK3788390.1"/>
    </source>
</evidence>
<dbReference type="AlphaFoldDB" id="A0AAE1AIA8"/>
<keyword evidence="2" id="KW-1185">Reference proteome</keyword>
<reference evidence="1" key="1">
    <citation type="journal article" date="2023" name="G3 (Bethesda)">
        <title>A reference genome for the long-term kleptoplast-retaining sea slug Elysia crispata morphotype clarki.</title>
        <authorList>
            <person name="Eastman K.E."/>
            <person name="Pendleton A.L."/>
            <person name="Shaikh M.A."/>
            <person name="Suttiyut T."/>
            <person name="Ogas R."/>
            <person name="Tomko P."/>
            <person name="Gavelis G."/>
            <person name="Widhalm J.R."/>
            <person name="Wisecaver J.H."/>
        </authorList>
    </citation>
    <scope>NUCLEOTIDE SEQUENCE</scope>
    <source>
        <strain evidence="1">ECLA1</strain>
    </source>
</reference>
<dbReference type="Proteomes" id="UP001283361">
    <property type="component" value="Unassembled WGS sequence"/>
</dbReference>